<feature type="compositionally biased region" description="Low complexity" evidence="1">
    <location>
        <begin position="148"/>
        <end position="164"/>
    </location>
</feature>
<dbReference type="OrthoDB" id="2366471at2759"/>
<dbReference type="EMBL" id="LUGG01000004">
    <property type="protein sequence ID" value="OBZ75302.1"/>
    <property type="molecule type" value="Genomic_DNA"/>
</dbReference>
<gene>
    <name evidence="3" type="ORF">A0H81_04688</name>
</gene>
<keyword evidence="4" id="KW-1185">Reference proteome</keyword>
<proteinExistence type="predicted"/>
<evidence type="ECO:0000313" key="4">
    <source>
        <dbReference type="Proteomes" id="UP000092993"/>
    </source>
</evidence>
<evidence type="ECO:0000256" key="1">
    <source>
        <dbReference type="SAM" id="MobiDB-lite"/>
    </source>
</evidence>
<protein>
    <submittedName>
        <fullName evidence="3">Uncharacterized protein</fullName>
    </submittedName>
</protein>
<feature type="transmembrane region" description="Helical" evidence="2">
    <location>
        <begin position="242"/>
        <end position="259"/>
    </location>
</feature>
<comment type="caution">
    <text evidence="3">The sequence shown here is derived from an EMBL/GenBank/DDBJ whole genome shotgun (WGS) entry which is preliminary data.</text>
</comment>
<sequence length="512" mass="56425">MQTPLQNSKFSLDSSGVAGFFGGDVAVSAMATVHVHEGRKWRGWYNSPGSYEIGKQYGRVAASQLWNSLYPGPDVHPAVLFGLDGGQGPRYIAARSGTIMPKTGHVAFLFAQECKKLEPWQIEVGGASPLIHRDMYPTVSRTTSATLSPDSSSAISGSTSPTVSGHTSLTIAEMDTDAMRLKERKTTPMGVTIVKLHDIPPETTYYPRLLKTYSSLFASIPIIVSFATSFACAYFDDWICCAMILLGIMSGGLSCLVLGSGKLTFRRPDPARGAPRGDGFLEADDELVVLLGVESTVNSITKGRFSLDFKSEPQYHNIGISAVMLTAQFLAQLLLIPQGTLFGQLMFISSLAVSWAYNSYLASFNMEKVQRDILVKDVLRLDKQSMRKFELGTRTTAVVFTMLVLRPINIEEQLVHLLPNKTRVWTRWRETISRMIAVTDVDKPLNFDQIESRVYDGLDEDEMELLRTLYRDAAAAHAYYQQHRAVSQAGNKSSSTCGLSSPNTHCAARYSH</sequence>
<dbReference type="AlphaFoldDB" id="A0A1C7MEP9"/>
<reference evidence="3 4" key="1">
    <citation type="submission" date="2016-03" db="EMBL/GenBank/DDBJ databases">
        <title>Whole genome sequencing of Grifola frondosa 9006-11.</title>
        <authorList>
            <person name="Min B."/>
            <person name="Park H."/>
            <person name="Kim J.-G."/>
            <person name="Cho H."/>
            <person name="Oh Y.-L."/>
            <person name="Kong W.-S."/>
            <person name="Choi I.-G."/>
        </authorList>
    </citation>
    <scope>NUCLEOTIDE SEQUENCE [LARGE SCALE GENOMIC DNA]</scope>
    <source>
        <strain evidence="3 4">9006-11</strain>
    </source>
</reference>
<keyword evidence="2" id="KW-0472">Membrane</keyword>
<organism evidence="3 4">
    <name type="scientific">Grifola frondosa</name>
    <name type="common">Maitake</name>
    <name type="synonym">Polyporus frondosus</name>
    <dbReference type="NCBI Taxonomy" id="5627"/>
    <lineage>
        <taxon>Eukaryota</taxon>
        <taxon>Fungi</taxon>
        <taxon>Dikarya</taxon>
        <taxon>Basidiomycota</taxon>
        <taxon>Agaricomycotina</taxon>
        <taxon>Agaricomycetes</taxon>
        <taxon>Polyporales</taxon>
        <taxon>Grifolaceae</taxon>
        <taxon>Grifola</taxon>
    </lineage>
</organism>
<feature type="transmembrane region" description="Helical" evidence="2">
    <location>
        <begin position="216"/>
        <end position="236"/>
    </location>
</feature>
<dbReference type="STRING" id="5627.A0A1C7MEP9"/>
<feature type="transmembrane region" description="Helical" evidence="2">
    <location>
        <begin position="315"/>
        <end position="335"/>
    </location>
</feature>
<feature type="region of interest" description="Disordered" evidence="1">
    <location>
        <begin position="142"/>
        <end position="165"/>
    </location>
</feature>
<keyword evidence="2" id="KW-1133">Transmembrane helix</keyword>
<keyword evidence="2" id="KW-0812">Transmembrane</keyword>
<dbReference type="Proteomes" id="UP000092993">
    <property type="component" value="Unassembled WGS sequence"/>
</dbReference>
<evidence type="ECO:0000256" key="2">
    <source>
        <dbReference type="SAM" id="Phobius"/>
    </source>
</evidence>
<evidence type="ECO:0000313" key="3">
    <source>
        <dbReference type="EMBL" id="OBZ75302.1"/>
    </source>
</evidence>
<dbReference type="OMA" id="CAFIRDW"/>
<name>A0A1C7MEP9_GRIFR</name>
<feature type="transmembrane region" description="Helical" evidence="2">
    <location>
        <begin position="341"/>
        <end position="361"/>
    </location>
</feature>
<accession>A0A1C7MEP9</accession>